<feature type="region of interest" description="Disordered" evidence="1">
    <location>
        <begin position="338"/>
        <end position="361"/>
    </location>
</feature>
<dbReference type="PRINTS" id="PR01548">
    <property type="entry name" value="MEIOTICR114"/>
</dbReference>
<name>A0AA35J799_SACUV</name>
<evidence type="ECO:0000313" key="2">
    <source>
        <dbReference type="EMBL" id="CAI4048674.1"/>
    </source>
</evidence>
<dbReference type="AlphaFoldDB" id="A0AA35J799"/>
<dbReference type="InterPro" id="IPR004354">
    <property type="entry name" value="Meiotic_Rec114"/>
</dbReference>
<evidence type="ECO:0000313" key="3">
    <source>
        <dbReference type="Proteomes" id="UP001162090"/>
    </source>
</evidence>
<dbReference type="Pfam" id="PF03525">
    <property type="entry name" value="Meiotic_rec114"/>
    <property type="match status" value="1"/>
</dbReference>
<feature type="compositionally biased region" description="Polar residues" evidence="1">
    <location>
        <begin position="261"/>
        <end position="274"/>
    </location>
</feature>
<accession>A0AA35J799</accession>
<dbReference type="EMBL" id="OX365924">
    <property type="protein sequence ID" value="CAI4048674.1"/>
    <property type="molecule type" value="Genomic_DNA"/>
</dbReference>
<dbReference type="Proteomes" id="UP001162090">
    <property type="component" value="Chromosome 13"/>
</dbReference>
<feature type="region of interest" description="Disordered" evidence="1">
    <location>
        <begin position="261"/>
        <end position="281"/>
    </location>
</feature>
<dbReference type="GO" id="GO:0007131">
    <property type="term" value="P:reciprocal meiotic recombination"/>
    <property type="evidence" value="ECO:0007669"/>
    <property type="project" value="InterPro"/>
</dbReference>
<sequence length="436" mass="49569">MYEYCSVIIKKYSKYTIPSLAPKGFNSVLEPPHIDKWQHLSVNCTLQFRVLLEDSGQVALQVILNNSTFLEHIRLPLGSNHDLIQFTCKCPIISCKYISEEFGPKVLKRFQINLSNEMDFNRIVISLKNLSFIVKTAKTSIARNTMINQTLDFSNSKEGNFIDNNNANNNNANTYKNSSVQFQTQNMVMDFSQLYQEKSGRELNNCSNTTFPIANLPMTQQNFPTAEISVEHLTQDLNTPLATQSIPSPPEPFGVKLSEVSQPLSNNLRHSPTTKNEKRNTAISFDLPFEKGTTLHNDNNLLDVTDLPKGRQEKEDLVQIRSSANVVTTLATLGSLEKENATKQNNEKVDDKLSGSQNVAHTNEYQKRKEIPLCSLINGTETETTLVQEEKMVAKKISRDSPRKISKRLIKEKLKDEEFMKWVNKVEKVLSKMFEK</sequence>
<evidence type="ECO:0000256" key="1">
    <source>
        <dbReference type="SAM" id="MobiDB-lite"/>
    </source>
</evidence>
<feature type="compositionally biased region" description="Basic and acidic residues" evidence="1">
    <location>
        <begin position="338"/>
        <end position="353"/>
    </location>
</feature>
<evidence type="ECO:0008006" key="4">
    <source>
        <dbReference type="Google" id="ProtNLM"/>
    </source>
</evidence>
<proteinExistence type="predicted"/>
<organism evidence="2 3">
    <name type="scientific">Saccharomyces uvarum</name>
    <name type="common">Yeast</name>
    <name type="synonym">Saccharomyces bayanus var. uvarum</name>
    <dbReference type="NCBI Taxonomy" id="230603"/>
    <lineage>
        <taxon>Eukaryota</taxon>
        <taxon>Fungi</taxon>
        <taxon>Dikarya</taxon>
        <taxon>Ascomycota</taxon>
        <taxon>Saccharomycotina</taxon>
        <taxon>Saccharomycetes</taxon>
        <taxon>Saccharomycetales</taxon>
        <taxon>Saccharomycetaceae</taxon>
        <taxon>Saccharomyces</taxon>
    </lineage>
</organism>
<gene>
    <name evidence="2" type="primary">SUVC13G2660</name>
    <name evidence="2" type="ORF">SUVC_13G2660</name>
</gene>
<reference evidence="2" key="1">
    <citation type="submission" date="2022-10" db="EMBL/GenBank/DDBJ databases">
        <authorList>
            <person name="Byrne P K."/>
        </authorList>
    </citation>
    <scope>NUCLEOTIDE SEQUENCE</scope>
    <source>
        <strain evidence="2">CBS7001</strain>
    </source>
</reference>
<protein>
    <recommendedName>
        <fullName evidence="4">Meiotic recombination protein REC114</fullName>
    </recommendedName>
</protein>